<keyword evidence="1" id="KW-0472">Membrane</keyword>
<evidence type="ECO:0000256" key="1">
    <source>
        <dbReference type="SAM" id="Phobius"/>
    </source>
</evidence>
<proteinExistence type="predicted"/>
<sequence length="70" mass="8595">MFVRLHSLFKYIKNDKTIAVFSMRAVSVKMQQTIINKKCLRYFILDVLLYFINEILWLPIFKYEKNNKKF</sequence>
<dbReference type="EMBL" id="BJYM01000018">
    <property type="protein sequence ID" value="GEN89024.1"/>
    <property type="molecule type" value="Genomic_DNA"/>
</dbReference>
<name>A0A511ZNJ5_9BACI</name>
<evidence type="ECO:0000313" key="3">
    <source>
        <dbReference type="Proteomes" id="UP000321558"/>
    </source>
</evidence>
<accession>A0A511ZNJ5</accession>
<keyword evidence="1" id="KW-0812">Transmembrane</keyword>
<reference evidence="2 3" key="1">
    <citation type="submission" date="2019-07" db="EMBL/GenBank/DDBJ databases">
        <title>Whole genome shotgun sequence of Oceanobacillus sojae NBRC 105379.</title>
        <authorList>
            <person name="Hosoyama A."/>
            <person name="Uohara A."/>
            <person name="Ohji S."/>
            <person name="Ichikawa N."/>
        </authorList>
    </citation>
    <scope>NUCLEOTIDE SEQUENCE [LARGE SCALE GENOMIC DNA]</scope>
    <source>
        <strain evidence="2 3">NBRC 105379</strain>
    </source>
</reference>
<gene>
    <name evidence="2" type="ORF">OSO01_37630</name>
</gene>
<keyword evidence="3" id="KW-1185">Reference proteome</keyword>
<keyword evidence="1" id="KW-1133">Transmembrane helix</keyword>
<feature type="transmembrane region" description="Helical" evidence="1">
    <location>
        <begin position="39"/>
        <end position="60"/>
    </location>
</feature>
<protein>
    <submittedName>
        <fullName evidence="2">Uncharacterized protein</fullName>
    </submittedName>
</protein>
<evidence type="ECO:0000313" key="2">
    <source>
        <dbReference type="EMBL" id="GEN89024.1"/>
    </source>
</evidence>
<organism evidence="2 3">
    <name type="scientific">Oceanobacillus sojae</name>
    <dbReference type="NCBI Taxonomy" id="582851"/>
    <lineage>
        <taxon>Bacteria</taxon>
        <taxon>Bacillati</taxon>
        <taxon>Bacillota</taxon>
        <taxon>Bacilli</taxon>
        <taxon>Bacillales</taxon>
        <taxon>Bacillaceae</taxon>
        <taxon>Oceanobacillus</taxon>
    </lineage>
</organism>
<comment type="caution">
    <text evidence="2">The sequence shown here is derived from an EMBL/GenBank/DDBJ whole genome shotgun (WGS) entry which is preliminary data.</text>
</comment>
<dbReference type="AlphaFoldDB" id="A0A511ZNJ5"/>
<dbReference type="Proteomes" id="UP000321558">
    <property type="component" value="Unassembled WGS sequence"/>
</dbReference>